<organism evidence="6 7">
    <name type="scientific">Marinomonas polaris DSM 16579</name>
    <dbReference type="NCBI Taxonomy" id="1122206"/>
    <lineage>
        <taxon>Bacteria</taxon>
        <taxon>Pseudomonadati</taxon>
        <taxon>Pseudomonadota</taxon>
        <taxon>Gammaproteobacteria</taxon>
        <taxon>Oceanospirillales</taxon>
        <taxon>Oceanospirillaceae</taxon>
        <taxon>Marinomonas</taxon>
    </lineage>
</organism>
<evidence type="ECO:0000256" key="1">
    <source>
        <dbReference type="ARBA" id="ARBA00004496"/>
    </source>
</evidence>
<dbReference type="InterPro" id="IPR050583">
    <property type="entry name" value="Mycobacterial_A85_antigen"/>
</dbReference>
<dbReference type="Gene3D" id="3.40.50.1820">
    <property type="entry name" value="alpha/beta hydrolase"/>
    <property type="match status" value="1"/>
</dbReference>
<evidence type="ECO:0000256" key="3">
    <source>
        <dbReference type="ARBA" id="ARBA00022801"/>
    </source>
</evidence>
<dbReference type="GO" id="GO:0008849">
    <property type="term" value="F:enterochelin esterase activity"/>
    <property type="evidence" value="ECO:0007669"/>
    <property type="project" value="InterPro"/>
</dbReference>
<dbReference type="NCBIfam" id="NF007758">
    <property type="entry name" value="PRK10439.1"/>
    <property type="match status" value="1"/>
</dbReference>
<dbReference type="Gene3D" id="2.60.40.10">
    <property type="entry name" value="Immunoglobulins"/>
    <property type="match status" value="1"/>
</dbReference>
<evidence type="ECO:0000259" key="5">
    <source>
        <dbReference type="Pfam" id="PF11806"/>
    </source>
</evidence>
<sequence>MQKIQPINPLFHHQDVGSHEWWQDIKQAGTPLIVKVDENKSLVSFIWRDPDGKRSDIDTVYIDIYSKTPHPTQQLTGFTRLKGSDVWFWETELENDWLGSYFLMPATHNQRPPLHKNHQYIRRWWIQLMGLTAQSDPLNLLPAHSNGNGITLSALCLSEDKKNTFKYSNVETQGILKECIWQSERLTNERRIWLYRTSNNTQESLPVVLLFDGQYWANHLPIYAELDGLTLSGQLPKAQYVFIDSINTSHRNIELACNTDFWIAIQKELLPWVNAQYPITDKPEKTTVAGQSLGGLCAIFGAFHWPEYFATAISQSGSFWWPDVDSQPGEGRLIQEISNADLTTTPLNIVMEAGCYEKDMLEVSQIMAKALKSNGHHVRYREFRGGHDWLCWRQGLIHSLLQALNS</sequence>
<dbReference type="RefSeq" id="WP_072837946.1">
    <property type="nucleotide sequence ID" value="NZ_FQVF01000002.1"/>
</dbReference>
<dbReference type="PANTHER" id="PTHR48098:SF3">
    <property type="entry name" value="IRON(III) ENTEROBACTIN ESTERASE"/>
    <property type="match status" value="1"/>
</dbReference>
<dbReference type="SUPFAM" id="SSF81296">
    <property type="entry name" value="E set domains"/>
    <property type="match status" value="1"/>
</dbReference>
<evidence type="ECO:0000313" key="6">
    <source>
        <dbReference type="EMBL" id="SHE44284.1"/>
    </source>
</evidence>
<dbReference type="PANTHER" id="PTHR48098">
    <property type="entry name" value="ENTEROCHELIN ESTERASE-RELATED"/>
    <property type="match status" value="1"/>
</dbReference>
<keyword evidence="7" id="KW-1185">Reference proteome</keyword>
<dbReference type="EMBL" id="FQVF01000002">
    <property type="protein sequence ID" value="SHE44284.1"/>
    <property type="molecule type" value="Genomic_DNA"/>
</dbReference>
<comment type="subcellular location">
    <subcellularLocation>
        <location evidence="1">Cytoplasm</location>
    </subcellularLocation>
</comment>
<dbReference type="Proteomes" id="UP000184517">
    <property type="component" value="Unassembled WGS sequence"/>
</dbReference>
<evidence type="ECO:0000256" key="2">
    <source>
        <dbReference type="ARBA" id="ARBA00022490"/>
    </source>
</evidence>
<dbReference type="GO" id="GO:0005737">
    <property type="term" value="C:cytoplasm"/>
    <property type="evidence" value="ECO:0007669"/>
    <property type="project" value="UniProtKB-SubCell"/>
</dbReference>
<accession>A0A1M4TIY4</accession>
<dbReference type="Pfam" id="PF11806">
    <property type="entry name" value="Enterochelin_N"/>
    <property type="match status" value="1"/>
</dbReference>
<evidence type="ECO:0000256" key="4">
    <source>
        <dbReference type="ARBA" id="ARBA00024201"/>
    </source>
</evidence>
<reference evidence="7" key="1">
    <citation type="submission" date="2016-11" db="EMBL/GenBank/DDBJ databases">
        <authorList>
            <person name="Varghese N."/>
            <person name="Submissions S."/>
        </authorList>
    </citation>
    <scope>NUCLEOTIDE SEQUENCE [LARGE SCALE GENOMIC DNA]</scope>
    <source>
        <strain evidence="7">DSM 16579</strain>
    </source>
</reference>
<keyword evidence="3" id="KW-0378">Hydrolase</keyword>
<dbReference type="InterPro" id="IPR000801">
    <property type="entry name" value="Esterase-like"/>
</dbReference>
<dbReference type="InterPro" id="IPR029058">
    <property type="entry name" value="AB_hydrolase_fold"/>
</dbReference>
<proteinExistence type="inferred from homology"/>
<keyword evidence="2" id="KW-0963">Cytoplasm</keyword>
<name>A0A1M4TIY4_9GAMM</name>
<dbReference type="STRING" id="1122206.SAMN02745753_00298"/>
<dbReference type="SUPFAM" id="SSF53474">
    <property type="entry name" value="alpha/beta-Hydrolases"/>
    <property type="match status" value="1"/>
</dbReference>
<dbReference type="InterPro" id="IPR014756">
    <property type="entry name" value="Ig_E-set"/>
</dbReference>
<dbReference type="GO" id="GO:0005506">
    <property type="term" value="F:iron ion binding"/>
    <property type="evidence" value="ECO:0007669"/>
    <property type="project" value="InterPro"/>
</dbReference>
<dbReference type="AlphaFoldDB" id="A0A1M4TIY4"/>
<dbReference type="InterPro" id="IPR013783">
    <property type="entry name" value="Ig-like_fold"/>
</dbReference>
<comment type="similarity">
    <text evidence="4">Belongs to the Fes family.</text>
</comment>
<evidence type="ECO:0000313" key="7">
    <source>
        <dbReference type="Proteomes" id="UP000184517"/>
    </source>
</evidence>
<protein>
    <submittedName>
        <fullName evidence="6">Enterochelin esterase</fullName>
    </submittedName>
</protein>
<gene>
    <name evidence="6" type="ORF">SAMN02745753_00298</name>
</gene>
<dbReference type="Pfam" id="PF00756">
    <property type="entry name" value="Esterase"/>
    <property type="match status" value="1"/>
</dbReference>
<dbReference type="OrthoDB" id="9775130at2"/>
<feature type="domain" description="Enterochelin esterase N-terminal" evidence="5">
    <location>
        <begin position="43"/>
        <end position="158"/>
    </location>
</feature>
<dbReference type="InterPro" id="IPR021764">
    <property type="entry name" value="Enterochelin_esterase_N"/>
</dbReference>
<dbReference type="GO" id="GO:0006826">
    <property type="term" value="P:iron ion transport"/>
    <property type="evidence" value="ECO:0007669"/>
    <property type="project" value="InterPro"/>
</dbReference>